<name>A0A8H7S313_9FUNG</name>
<dbReference type="EMBL" id="JAEPRB010000095">
    <property type="protein sequence ID" value="KAG2221972.1"/>
    <property type="molecule type" value="Genomic_DNA"/>
</dbReference>
<gene>
    <name evidence="2" type="ORF">INT45_010496</name>
</gene>
<dbReference type="InterPro" id="IPR038279">
    <property type="entry name" value="Ndc10_dom2_sf"/>
</dbReference>
<comment type="caution">
    <text evidence="2">The sequence shown here is derived from an EMBL/GenBank/DDBJ whole genome shotgun (WGS) entry which is preliminary data.</text>
</comment>
<accession>A0A8H7S313</accession>
<dbReference type="OrthoDB" id="2230478at2759"/>
<reference evidence="2 3" key="1">
    <citation type="submission" date="2020-12" db="EMBL/GenBank/DDBJ databases">
        <title>Metabolic potential, ecology and presence of endohyphal bacteria is reflected in genomic diversity of Mucoromycotina.</title>
        <authorList>
            <person name="Muszewska A."/>
            <person name="Okrasinska A."/>
            <person name="Steczkiewicz K."/>
            <person name="Drgas O."/>
            <person name="Orlowska M."/>
            <person name="Perlinska-Lenart U."/>
            <person name="Aleksandrzak-Piekarczyk T."/>
            <person name="Szatraj K."/>
            <person name="Zielenkiewicz U."/>
            <person name="Pilsyk S."/>
            <person name="Malc E."/>
            <person name="Mieczkowski P."/>
            <person name="Kruszewska J.S."/>
            <person name="Biernat P."/>
            <person name="Pawlowska J."/>
        </authorList>
    </citation>
    <scope>NUCLEOTIDE SEQUENCE [LARGE SCALE GENOMIC DNA]</scope>
    <source>
        <strain evidence="2 3">CBS 142.35</strain>
    </source>
</reference>
<evidence type="ECO:0000259" key="1">
    <source>
        <dbReference type="Pfam" id="PF16787"/>
    </source>
</evidence>
<evidence type="ECO:0000313" key="3">
    <source>
        <dbReference type="Proteomes" id="UP000646827"/>
    </source>
</evidence>
<protein>
    <recommendedName>
        <fullName evidence="1">Ndc10 domain-containing protein</fullName>
    </recommendedName>
</protein>
<dbReference type="InterPro" id="IPR031872">
    <property type="entry name" value="NDC10_II"/>
</dbReference>
<sequence length="123" mass="14337">MNKYKMNQHGRLEYGAVIRHGSIELCPLGVVAFHFFCRWHMENEPSPEFTSRQDWYDTHVLKGLVRTKPITYNTQRNGYMEAFNAVGVNSSKIAHINRKSAFRVVADQDVPDNEQRRIGRWGL</sequence>
<dbReference type="Proteomes" id="UP000646827">
    <property type="component" value="Unassembled WGS sequence"/>
</dbReference>
<feature type="domain" description="Ndc10" evidence="1">
    <location>
        <begin position="3"/>
        <end position="121"/>
    </location>
</feature>
<dbReference type="Pfam" id="PF16787">
    <property type="entry name" value="NDC10_II"/>
    <property type="match status" value="1"/>
</dbReference>
<dbReference type="AlphaFoldDB" id="A0A8H7S313"/>
<keyword evidence="3" id="KW-1185">Reference proteome</keyword>
<evidence type="ECO:0000313" key="2">
    <source>
        <dbReference type="EMBL" id="KAG2221972.1"/>
    </source>
</evidence>
<dbReference type="GO" id="GO:0003677">
    <property type="term" value="F:DNA binding"/>
    <property type="evidence" value="ECO:0007669"/>
    <property type="project" value="InterPro"/>
</dbReference>
<proteinExistence type="predicted"/>
<organism evidence="2 3">
    <name type="scientific">Circinella minor</name>
    <dbReference type="NCBI Taxonomy" id="1195481"/>
    <lineage>
        <taxon>Eukaryota</taxon>
        <taxon>Fungi</taxon>
        <taxon>Fungi incertae sedis</taxon>
        <taxon>Mucoromycota</taxon>
        <taxon>Mucoromycotina</taxon>
        <taxon>Mucoromycetes</taxon>
        <taxon>Mucorales</taxon>
        <taxon>Lichtheimiaceae</taxon>
        <taxon>Circinella</taxon>
    </lineage>
</organism>
<dbReference type="Gene3D" id="1.10.443.20">
    <property type="entry name" value="Centromere DNA-binding protein complex CBF3 subunit, domain 2"/>
    <property type="match status" value="1"/>
</dbReference>